<reference evidence="1" key="1">
    <citation type="journal article" date="2022" name="Viruses">
        <title>Virome of Three Termite Species from Southern Vietnam.</title>
        <authorList>
            <person name="Litov A.G."/>
            <person name="Zueva A.I."/>
            <person name="Tiunov A.V."/>
            <person name="Van Thinh N."/>
            <person name="Belyaeva N.V."/>
            <person name="Karganova G.G."/>
        </authorList>
    </citation>
    <scope>NUCLEOTIDE SEQUENCE</scope>
    <source>
        <strain evidence="1">Lispi</strain>
    </source>
</reference>
<sequence length="428" mass="48000">MNQDRTLDSLRVHASAGTLASQISKRDRPAEPAVALPVPIRKPVVYLQWPFPNLDTPAQRSILLAKAYSEFFGAPLEILSPERMMAAIASMLTNILDPNQVSRDGELETACLNAGMILERIEYRTPEDIHNLFEDPKVQAFLRTFPDQTRGLYSQKRDQQLVCVGIILLTMGKNVNPQNYDGWVKNRLRTFEGALGIMPDKCCWTAAQVPSQEALATSYAFLSASFSLRRLFFLICVAGTRGADRISGLFREVVMFLQGVEMGHIVMIDKYIFSKYPELLRIRSIRDNMDAMNNAWAFLASLTPGERYFVKILYNKDETAPLNRNNFQLLATAAIAAAQFETPSMRFYQGGNVTATSGSIVETVRQYLSLRMNLSYFSIMQSPFAYMTEAEKERYLAQAEALAQGGTLLELQEVPRQAAPGRIPAPPQ</sequence>
<protein>
    <submittedName>
        <fullName evidence="1">VP5</fullName>
    </submittedName>
</protein>
<evidence type="ECO:0000313" key="2">
    <source>
        <dbReference type="Proteomes" id="UP001258872"/>
    </source>
</evidence>
<organism evidence="1 2">
    <name type="scientific">Cat Tien Hospitalitermes Lispi-like virus</name>
    <dbReference type="NCBI Taxonomy" id="2952743"/>
    <lineage>
        <taxon>Viruses</taxon>
        <taxon>Riboviria</taxon>
        <taxon>Orthornavirae</taxon>
        <taxon>Negarnaviricota</taxon>
        <taxon>Haploviricotina</taxon>
        <taxon>Monjiviricetes</taxon>
        <taxon>Mononegavirales</taxon>
        <taxon>Lispiviridae</taxon>
        <taxon>Copasivirus</taxon>
        <taxon>Copasivirus cattienense</taxon>
    </lineage>
</organism>
<proteinExistence type="predicted"/>
<accession>A0AAE9NJI8</accession>
<dbReference type="EMBL" id="ON082763">
    <property type="protein sequence ID" value="UUW06596.1"/>
    <property type="molecule type" value="Genomic_RNA"/>
</dbReference>
<name>A0AAE9NJI8_9MONO</name>
<evidence type="ECO:0000313" key="1">
    <source>
        <dbReference type="EMBL" id="UUW06596.1"/>
    </source>
</evidence>
<dbReference type="Proteomes" id="UP001258872">
    <property type="component" value="Segment"/>
</dbReference>
<keyword evidence="2" id="KW-1185">Reference proteome</keyword>